<dbReference type="RefSeq" id="WP_160604915.1">
    <property type="nucleotide sequence ID" value="NZ_WTYX01000002.1"/>
</dbReference>
<dbReference type="OrthoDB" id="384721at2"/>
<reference evidence="2 3" key="1">
    <citation type="submission" date="2019-12" db="EMBL/GenBank/DDBJ databases">
        <title>Genomic-based taxomic classification of the family Erythrobacteraceae.</title>
        <authorList>
            <person name="Xu L."/>
        </authorList>
    </citation>
    <scope>NUCLEOTIDE SEQUENCE [LARGE SCALE GENOMIC DNA]</scope>
    <source>
        <strain evidence="2 3">KCTC 52763</strain>
    </source>
</reference>
<dbReference type="Gene3D" id="3.20.20.190">
    <property type="entry name" value="Phosphatidylinositol (PI) phosphodiesterase"/>
    <property type="match status" value="1"/>
</dbReference>
<dbReference type="Pfam" id="PF03009">
    <property type="entry name" value="GDPD"/>
    <property type="match status" value="1"/>
</dbReference>
<comment type="caution">
    <text evidence="2">The sequence shown here is derived from an EMBL/GenBank/DDBJ whole genome shotgun (WGS) entry which is preliminary data.</text>
</comment>
<organism evidence="2 3">
    <name type="scientific">Pontixanthobacter aquaemixtae</name>
    <dbReference type="NCBI Taxonomy" id="1958940"/>
    <lineage>
        <taxon>Bacteria</taxon>
        <taxon>Pseudomonadati</taxon>
        <taxon>Pseudomonadota</taxon>
        <taxon>Alphaproteobacteria</taxon>
        <taxon>Sphingomonadales</taxon>
        <taxon>Erythrobacteraceae</taxon>
        <taxon>Pontixanthobacter</taxon>
    </lineage>
</organism>
<dbReference type="SUPFAM" id="SSF51695">
    <property type="entry name" value="PLC-like phosphodiesterases"/>
    <property type="match status" value="1"/>
</dbReference>
<dbReference type="PANTHER" id="PTHR46211:SF1">
    <property type="entry name" value="GLYCEROPHOSPHODIESTER PHOSPHODIESTERASE, CYTOPLASMIC"/>
    <property type="match status" value="1"/>
</dbReference>
<accession>A0A844ZUQ6</accession>
<evidence type="ECO:0000313" key="3">
    <source>
        <dbReference type="Proteomes" id="UP000442714"/>
    </source>
</evidence>
<dbReference type="EMBL" id="WTYX01000002">
    <property type="protein sequence ID" value="MXO91204.1"/>
    <property type="molecule type" value="Genomic_DNA"/>
</dbReference>
<evidence type="ECO:0000259" key="1">
    <source>
        <dbReference type="PROSITE" id="PS51704"/>
    </source>
</evidence>
<dbReference type="PROSITE" id="PS51704">
    <property type="entry name" value="GP_PDE"/>
    <property type="match status" value="1"/>
</dbReference>
<dbReference type="AlphaFoldDB" id="A0A844ZUQ6"/>
<name>A0A844ZUQ6_9SPHN</name>
<keyword evidence="3" id="KW-1185">Reference proteome</keyword>
<dbReference type="PANTHER" id="PTHR46211">
    <property type="entry name" value="GLYCEROPHOSPHORYL DIESTER PHOSPHODIESTERASE"/>
    <property type="match status" value="1"/>
</dbReference>
<evidence type="ECO:0000313" key="2">
    <source>
        <dbReference type="EMBL" id="MXO91204.1"/>
    </source>
</evidence>
<protein>
    <submittedName>
        <fullName evidence="2">Glycerophosphodiester phosphodiesterase</fullName>
    </submittedName>
</protein>
<dbReference type="GO" id="GO:0008081">
    <property type="term" value="F:phosphoric diester hydrolase activity"/>
    <property type="evidence" value="ECO:0007669"/>
    <property type="project" value="InterPro"/>
</dbReference>
<gene>
    <name evidence="2" type="ORF">GRI41_10245</name>
</gene>
<dbReference type="InterPro" id="IPR030395">
    <property type="entry name" value="GP_PDE_dom"/>
</dbReference>
<feature type="domain" description="GP-PDE" evidence="1">
    <location>
        <begin position="24"/>
        <end position="254"/>
    </location>
</feature>
<proteinExistence type="predicted"/>
<sequence length="254" mass="28628">MLFTLLDKWRAPAPKPERVSWLSEWDYAHRGLHSGCIPENSPSAFAEAIGRGLGIECDVQRTRDGRAVVFHDWEFDRLTDETGPVDRRDAAEIETITLSGSSDTIPQLGRMLDQVGGEVPILIELKSAFDRRIGPLCMAVQRALEGYRGKHAVMSFDPRVARWFKKHAPKTICGLVIKEEGRHSPQAKWERRAALWHAKPDFLAYDIRDLPSAFAASQRARGIPVLTWTVNTEELRERAIAHADALIAELEGQR</sequence>
<dbReference type="GO" id="GO:0006629">
    <property type="term" value="P:lipid metabolic process"/>
    <property type="evidence" value="ECO:0007669"/>
    <property type="project" value="InterPro"/>
</dbReference>
<dbReference type="InterPro" id="IPR017946">
    <property type="entry name" value="PLC-like_Pdiesterase_TIM-brl"/>
</dbReference>
<dbReference type="Proteomes" id="UP000442714">
    <property type="component" value="Unassembled WGS sequence"/>
</dbReference>